<feature type="domain" description="HTH tetR-type" evidence="5">
    <location>
        <begin position="20"/>
        <end position="80"/>
    </location>
</feature>
<evidence type="ECO:0000256" key="2">
    <source>
        <dbReference type="ARBA" id="ARBA00023125"/>
    </source>
</evidence>
<dbReference type="InterPro" id="IPR041478">
    <property type="entry name" value="TetR_C_27"/>
</dbReference>
<proteinExistence type="predicted"/>
<dbReference type="InterPro" id="IPR001647">
    <property type="entry name" value="HTH_TetR"/>
</dbReference>
<dbReference type="Proteomes" id="UP001262754">
    <property type="component" value="Unassembled WGS sequence"/>
</dbReference>
<keyword evidence="7" id="KW-1185">Reference proteome</keyword>
<dbReference type="PANTHER" id="PTHR30055">
    <property type="entry name" value="HTH-TYPE TRANSCRIPTIONAL REGULATOR RUTR"/>
    <property type="match status" value="1"/>
</dbReference>
<dbReference type="RefSeq" id="WP_163230479.1">
    <property type="nucleotide sequence ID" value="NZ_BMLD01000005.1"/>
</dbReference>
<accession>A0ABU1MUX5</accession>
<evidence type="ECO:0000313" key="6">
    <source>
        <dbReference type="EMBL" id="MDR6529486.1"/>
    </source>
</evidence>
<dbReference type="Pfam" id="PF17935">
    <property type="entry name" value="TetR_C_27"/>
    <property type="match status" value="1"/>
</dbReference>
<protein>
    <submittedName>
        <fullName evidence="6">AcrR family transcriptional regulator</fullName>
    </submittedName>
</protein>
<evidence type="ECO:0000256" key="4">
    <source>
        <dbReference type="PROSITE-ProRule" id="PRU00335"/>
    </source>
</evidence>
<dbReference type="InterPro" id="IPR050109">
    <property type="entry name" value="HTH-type_TetR-like_transc_reg"/>
</dbReference>
<dbReference type="Gene3D" id="1.10.357.10">
    <property type="entry name" value="Tetracycline Repressor, domain 2"/>
    <property type="match status" value="1"/>
</dbReference>
<dbReference type="EMBL" id="JAVDRL010000001">
    <property type="protein sequence ID" value="MDR6529486.1"/>
    <property type="molecule type" value="Genomic_DNA"/>
</dbReference>
<name>A0ABU1MUX5_9CAUL</name>
<feature type="DNA-binding region" description="H-T-H motif" evidence="4">
    <location>
        <begin position="43"/>
        <end position="62"/>
    </location>
</feature>
<sequence>MSTIDSSPPPAAGQRGPLEHDVRDQIVTAAEAHFSRFGYGKTTVADLAKAIGFSKAYIYKFFDSKQAIGQAICVQCLDKVLAAGEAGIADGRTASEKLRRFFNGIVATSAELFFQDKLLYDIAAHSAEERWPSALAYLERSEALLKEIILLGRETGEFERKTPIDEVCEAILLVMQSFMNPLMLRHNLDDLPDAPTKAINLVLRSLAP</sequence>
<dbReference type="InterPro" id="IPR036271">
    <property type="entry name" value="Tet_transcr_reg_TetR-rel_C_sf"/>
</dbReference>
<dbReference type="PROSITE" id="PS50977">
    <property type="entry name" value="HTH_TETR_2"/>
    <property type="match status" value="1"/>
</dbReference>
<dbReference type="SUPFAM" id="SSF46689">
    <property type="entry name" value="Homeodomain-like"/>
    <property type="match status" value="1"/>
</dbReference>
<dbReference type="SUPFAM" id="SSF48498">
    <property type="entry name" value="Tetracyclin repressor-like, C-terminal domain"/>
    <property type="match status" value="1"/>
</dbReference>
<keyword evidence="1" id="KW-0805">Transcription regulation</keyword>
<evidence type="ECO:0000313" key="7">
    <source>
        <dbReference type="Proteomes" id="UP001262754"/>
    </source>
</evidence>
<evidence type="ECO:0000256" key="1">
    <source>
        <dbReference type="ARBA" id="ARBA00023015"/>
    </source>
</evidence>
<comment type="caution">
    <text evidence="6">The sequence shown here is derived from an EMBL/GenBank/DDBJ whole genome shotgun (WGS) entry which is preliminary data.</text>
</comment>
<keyword evidence="2 4" id="KW-0238">DNA-binding</keyword>
<dbReference type="InterPro" id="IPR009057">
    <property type="entry name" value="Homeodomain-like_sf"/>
</dbReference>
<evidence type="ECO:0000259" key="5">
    <source>
        <dbReference type="PROSITE" id="PS50977"/>
    </source>
</evidence>
<dbReference type="PANTHER" id="PTHR30055:SF234">
    <property type="entry name" value="HTH-TYPE TRANSCRIPTIONAL REGULATOR BETI"/>
    <property type="match status" value="1"/>
</dbReference>
<evidence type="ECO:0000256" key="3">
    <source>
        <dbReference type="ARBA" id="ARBA00023163"/>
    </source>
</evidence>
<keyword evidence="3" id="KW-0804">Transcription</keyword>
<reference evidence="6 7" key="1">
    <citation type="submission" date="2023-07" db="EMBL/GenBank/DDBJ databases">
        <title>Sorghum-associated microbial communities from plants grown in Nebraska, USA.</title>
        <authorList>
            <person name="Schachtman D."/>
        </authorList>
    </citation>
    <scope>NUCLEOTIDE SEQUENCE [LARGE SCALE GENOMIC DNA]</scope>
    <source>
        <strain evidence="6 7">DS2154</strain>
    </source>
</reference>
<gene>
    <name evidence="6" type="ORF">J2800_000201</name>
</gene>
<organism evidence="6 7">
    <name type="scientific">Caulobacter rhizosphaerae</name>
    <dbReference type="NCBI Taxonomy" id="2010972"/>
    <lineage>
        <taxon>Bacteria</taxon>
        <taxon>Pseudomonadati</taxon>
        <taxon>Pseudomonadota</taxon>
        <taxon>Alphaproteobacteria</taxon>
        <taxon>Caulobacterales</taxon>
        <taxon>Caulobacteraceae</taxon>
        <taxon>Caulobacter</taxon>
    </lineage>
</organism>
<dbReference type="Pfam" id="PF00440">
    <property type="entry name" value="TetR_N"/>
    <property type="match status" value="1"/>
</dbReference>